<feature type="transmembrane region" description="Helical" evidence="7">
    <location>
        <begin position="155"/>
        <end position="173"/>
    </location>
</feature>
<organism evidence="8 9">
    <name type="scientific">Eremothecium sinecaudum</name>
    <dbReference type="NCBI Taxonomy" id="45286"/>
    <lineage>
        <taxon>Eukaryota</taxon>
        <taxon>Fungi</taxon>
        <taxon>Dikarya</taxon>
        <taxon>Ascomycota</taxon>
        <taxon>Saccharomycotina</taxon>
        <taxon>Saccharomycetes</taxon>
        <taxon>Saccharomycetales</taxon>
        <taxon>Saccharomycetaceae</taxon>
        <taxon>Eremothecium</taxon>
    </lineage>
</organism>
<feature type="transmembrane region" description="Helical" evidence="7">
    <location>
        <begin position="185"/>
        <end position="203"/>
    </location>
</feature>
<feature type="transmembrane region" description="Helical" evidence="7">
    <location>
        <begin position="106"/>
        <end position="127"/>
    </location>
</feature>
<keyword evidence="2 7" id="KW-0337">GPI-anchor biosynthesis</keyword>
<name>A0A109UXX3_9SACH</name>
<dbReference type="GO" id="GO:0006506">
    <property type="term" value="P:GPI anchor biosynthetic process"/>
    <property type="evidence" value="ECO:0007669"/>
    <property type="project" value="UniProtKB-KW"/>
</dbReference>
<evidence type="ECO:0000256" key="1">
    <source>
        <dbReference type="ARBA" id="ARBA00004127"/>
    </source>
</evidence>
<evidence type="ECO:0000313" key="9">
    <source>
        <dbReference type="Proteomes" id="UP000243052"/>
    </source>
</evidence>
<keyword evidence="6 7" id="KW-0472">Membrane</keyword>
<accession>A0A109UXX3</accession>
<dbReference type="GeneID" id="28722738"/>
<keyword evidence="9" id="KW-1185">Reference proteome</keyword>
<evidence type="ECO:0000313" key="8">
    <source>
        <dbReference type="EMBL" id="AMD19535.1"/>
    </source>
</evidence>
<dbReference type="GO" id="GO:0005789">
    <property type="term" value="C:endoplasmic reticulum membrane"/>
    <property type="evidence" value="ECO:0007669"/>
    <property type="project" value="UniProtKB-SubCell"/>
</dbReference>
<comment type="function">
    <text evidence="7">Involved in the lipid remodeling steps of GPI-anchor maturation.</text>
</comment>
<dbReference type="PANTHER" id="PTHR13148:SF0">
    <property type="entry name" value="POST-GPI ATTACHMENT TO PROTEINS FACTOR 3"/>
    <property type="match status" value="1"/>
</dbReference>
<dbReference type="Proteomes" id="UP000243052">
    <property type="component" value="Chromosome iii"/>
</dbReference>
<evidence type="ECO:0000256" key="6">
    <source>
        <dbReference type="ARBA" id="ARBA00023136"/>
    </source>
</evidence>
<evidence type="ECO:0000256" key="4">
    <source>
        <dbReference type="ARBA" id="ARBA00022729"/>
    </source>
</evidence>
<keyword evidence="7" id="KW-0256">Endoplasmic reticulum</keyword>
<evidence type="ECO:0000256" key="5">
    <source>
        <dbReference type="ARBA" id="ARBA00022989"/>
    </source>
</evidence>
<keyword evidence="5 7" id="KW-1133">Transmembrane helix</keyword>
<feature type="chain" id="PRO_5016481827" description="Post-GPI attachment to proteins factor 3" evidence="7">
    <location>
        <begin position="20"/>
        <end position="354"/>
    </location>
</feature>
<comment type="similarity">
    <text evidence="7">Belongs to the PGAP3 family.</text>
</comment>
<dbReference type="PANTHER" id="PTHR13148">
    <property type="entry name" value="PER1-RELATED"/>
    <property type="match status" value="1"/>
</dbReference>
<dbReference type="OrthoDB" id="419770at2759"/>
<dbReference type="EMBL" id="CP014243">
    <property type="protein sequence ID" value="AMD19535.1"/>
    <property type="molecule type" value="Genomic_DNA"/>
</dbReference>
<reference evidence="8 9" key="1">
    <citation type="submission" date="2016-01" db="EMBL/GenBank/DDBJ databases">
        <title>Genome sequence of the yeast Holleya sinecauda.</title>
        <authorList>
            <person name="Dietrich F.S."/>
        </authorList>
    </citation>
    <scope>NUCLEOTIDE SEQUENCE [LARGE SCALE GENOMIC DNA]</scope>
    <source>
        <strain evidence="8 9">ATCC 58844</strain>
    </source>
</reference>
<feature type="transmembrane region" description="Helical" evidence="7">
    <location>
        <begin position="314"/>
        <end position="332"/>
    </location>
</feature>
<evidence type="ECO:0000256" key="7">
    <source>
        <dbReference type="RuleBase" id="RU365066"/>
    </source>
</evidence>
<feature type="signal peptide" evidence="7">
    <location>
        <begin position="1"/>
        <end position="19"/>
    </location>
</feature>
<comment type="subcellular location">
    <subcellularLocation>
        <location evidence="1">Endomembrane system</location>
        <topology evidence="1">Multi-pass membrane protein</topology>
    </subcellularLocation>
    <subcellularLocation>
        <location evidence="7">Endoplasmic reticulum membrane</location>
        <topology evidence="7">Multi-pass membrane protein</topology>
    </subcellularLocation>
</comment>
<evidence type="ECO:0000256" key="3">
    <source>
        <dbReference type="ARBA" id="ARBA00022692"/>
    </source>
</evidence>
<dbReference type="RefSeq" id="XP_017986531.1">
    <property type="nucleotide sequence ID" value="XM_018131581.1"/>
</dbReference>
<gene>
    <name evidence="8" type="ORF">AW171_hschr31373</name>
</gene>
<dbReference type="AlphaFoldDB" id="A0A109UXX3"/>
<dbReference type="GO" id="GO:0016788">
    <property type="term" value="F:hydrolase activity, acting on ester bonds"/>
    <property type="evidence" value="ECO:0007669"/>
    <property type="project" value="TreeGrafter"/>
</dbReference>
<keyword evidence="3 7" id="KW-0812">Transmembrane</keyword>
<feature type="transmembrane region" description="Helical" evidence="7">
    <location>
        <begin position="245"/>
        <end position="264"/>
    </location>
</feature>
<dbReference type="STRING" id="45286.A0A109UXX3"/>
<sequence length="354" mass="41984">MRTSSFYLTLCCIVGTVLASAGDRLQEFKECNEVCREKLNCDGYDGSIDIRSSRFFSYAFKDNWFIHRLLLWDCEAECDYQCQHVVTKERIENNKDVYQFHGKWPFFRFLGMQEFFSAIFSVGNVYSHLKGWRMVKRELATVAPGQKTRVLLHQYMYVAVVGMLAWTFSTIYHTRDLEITEKLDYFFAGATVLTASNAIFTRAQRLDLYPRLQKLFSSTIATIFLLHIIRLYLNWSYSYNMRFNIFFGICQFVMLTVLVIQNYRKLKSAEAHSSYINRLNLKFELVWAPFLIVCYSLVAVSCEIFDFFSYRFQIDSHAIWHGLIIFPTYYLYEFFIKDFRYIDFENKTGSKSLR</sequence>
<feature type="transmembrane region" description="Helical" evidence="7">
    <location>
        <begin position="285"/>
        <end position="308"/>
    </location>
</feature>
<feature type="transmembrane region" description="Helical" evidence="7">
    <location>
        <begin position="215"/>
        <end position="233"/>
    </location>
</feature>
<dbReference type="Pfam" id="PF04080">
    <property type="entry name" value="Per1"/>
    <property type="match status" value="1"/>
</dbReference>
<evidence type="ECO:0000256" key="2">
    <source>
        <dbReference type="ARBA" id="ARBA00022502"/>
    </source>
</evidence>
<proteinExistence type="inferred from homology"/>
<keyword evidence="4 7" id="KW-0732">Signal</keyword>
<dbReference type="InterPro" id="IPR007217">
    <property type="entry name" value="Per1-like"/>
</dbReference>
<protein>
    <recommendedName>
        <fullName evidence="7">Post-GPI attachment to proteins factor 3</fullName>
    </recommendedName>
</protein>